<dbReference type="OrthoDB" id="2548233at2759"/>
<dbReference type="GeneID" id="37118390"/>
<organism evidence="1 2">
    <name type="scientific">Aspergillus sclerotioniger CBS 115572</name>
    <dbReference type="NCBI Taxonomy" id="1450535"/>
    <lineage>
        <taxon>Eukaryota</taxon>
        <taxon>Fungi</taxon>
        <taxon>Dikarya</taxon>
        <taxon>Ascomycota</taxon>
        <taxon>Pezizomycotina</taxon>
        <taxon>Eurotiomycetes</taxon>
        <taxon>Eurotiomycetidae</taxon>
        <taxon>Eurotiales</taxon>
        <taxon>Aspergillaceae</taxon>
        <taxon>Aspergillus</taxon>
        <taxon>Aspergillus subgen. Circumdati</taxon>
    </lineage>
</organism>
<name>A0A317WPC5_9EURO</name>
<protein>
    <recommendedName>
        <fullName evidence="3">CoA-dependent acyltransferase</fullName>
    </recommendedName>
</protein>
<dbReference type="Gene3D" id="3.30.559.30">
    <property type="entry name" value="Nonribosomal peptide synthetase, condensation domain"/>
    <property type="match status" value="1"/>
</dbReference>
<evidence type="ECO:0000313" key="1">
    <source>
        <dbReference type="EMBL" id="PWY87112.1"/>
    </source>
</evidence>
<comment type="caution">
    <text evidence="1">The sequence shown here is derived from an EMBL/GenBank/DDBJ whole genome shotgun (WGS) entry which is preliminary data.</text>
</comment>
<dbReference type="PANTHER" id="PTHR42034:SF1">
    <property type="entry name" value="CONDENSATION DOMAIN-CONTAINING PROTEIN"/>
    <property type="match status" value="1"/>
</dbReference>
<dbReference type="Proteomes" id="UP000246702">
    <property type="component" value="Unassembled WGS sequence"/>
</dbReference>
<keyword evidence="2" id="KW-1185">Reference proteome</keyword>
<evidence type="ECO:0008006" key="3">
    <source>
        <dbReference type="Google" id="ProtNLM"/>
    </source>
</evidence>
<dbReference type="Gene3D" id="3.30.559.10">
    <property type="entry name" value="Chloramphenicol acetyltransferase-like domain"/>
    <property type="match status" value="1"/>
</dbReference>
<gene>
    <name evidence="1" type="ORF">BO94DRAFT_596280</name>
</gene>
<dbReference type="STRING" id="1450535.A0A317WPC5"/>
<accession>A0A317WPC5</accession>
<reference evidence="1 2" key="1">
    <citation type="submission" date="2016-12" db="EMBL/GenBank/DDBJ databases">
        <title>The genomes of Aspergillus section Nigri reveals drivers in fungal speciation.</title>
        <authorList>
            <consortium name="DOE Joint Genome Institute"/>
            <person name="Vesth T.C."/>
            <person name="Nybo J."/>
            <person name="Theobald S."/>
            <person name="Brandl J."/>
            <person name="Frisvad J.C."/>
            <person name="Nielsen K.F."/>
            <person name="Lyhne E.K."/>
            <person name="Kogle M.E."/>
            <person name="Kuo A."/>
            <person name="Riley R."/>
            <person name="Clum A."/>
            <person name="Nolan M."/>
            <person name="Lipzen A."/>
            <person name="Salamov A."/>
            <person name="Henrissat B."/>
            <person name="Wiebenga A."/>
            <person name="De Vries R.P."/>
            <person name="Grigoriev I.V."/>
            <person name="Mortensen U.H."/>
            <person name="Andersen M.R."/>
            <person name="Baker S.E."/>
        </authorList>
    </citation>
    <scope>NUCLEOTIDE SEQUENCE [LARGE SCALE GENOMIC DNA]</scope>
    <source>
        <strain evidence="1 2">CBS 115572</strain>
    </source>
</reference>
<sequence>MSWTQVSPTRYERSFDSLEVFYRAIADAGAALNKQHYLISSVTRLKASLPPAQIQQAWKNLSQQHPQIAAVAESNTRLVYTVPSPAELNAWVEDTFLVKPDISAAHLIPTLEPTTVFRLYYLPQSRELLWRTPHWRIDGFGLLHLQASFFDLLSGTTTPDPSVTNLLTRLNPTLDEIIFQPNTLTPEEMKSAADAELSIVLDNAPTAISMPTLPNILPTTTRTTQTIIPAETTTQIIAACKDQGITITTALHAAFAVAMLPHAQHNFDPSTRGQPGGTYTTLNTFSLRRYMPAPFNGPSAAVSIYHTGLGISIDLSSHRDFSSIASVLGKGYSRNLGAEEPRNVFAFLPQYVKQVLELFSIQPEDPLHGPAVPVFVSMGRVNDSLGSQYGEVEIEDWWIGVEVLSRELVVHVWSWKGELRLGVCWNEAFYEDVFVKGIMNAWRGVLVGELCG</sequence>
<dbReference type="InterPro" id="IPR023213">
    <property type="entry name" value="CAT-like_dom_sf"/>
</dbReference>
<evidence type="ECO:0000313" key="2">
    <source>
        <dbReference type="Proteomes" id="UP000246702"/>
    </source>
</evidence>
<dbReference type="SUPFAM" id="SSF52777">
    <property type="entry name" value="CoA-dependent acyltransferases"/>
    <property type="match status" value="2"/>
</dbReference>
<dbReference type="EMBL" id="MSFK01000014">
    <property type="protein sequence ID" value="PWY87112.1"/>
    <property type="molecule type" value="Genomic_DNA"/>
</dbReference>
<proteinExistence type="predicted"/>
<dbReference type="PANTHER" id="PTHR42034">
    <property type="entry name" value="CHROMOSOME 7, WHOLE GENOME SHOTGUN SEQUENCE-RELATED"/>
    <property type="match status" value="1"/>
</dbReference>
<dbReference type="AlphaFoldDB" id="A0A317WPC5"/>
<dbReference type="RefSeq" id="XP_025467320.1">
    <property type="nucleotide sequence ID" value="XM_025616247.1"/>
</dbReference>